<evidence type="ECO:0000313" key="10">
    <source>
        <dbReference type="EMBL" id="GGM73404.1"/>
    </source>
</evidence>
<gene>
    <name evidence="10" type="primary">asnB</name>
    <name evidence="10" type="ORF">GCM10011609_06510</name>
</gene>
<accession>A0ABQ2HC61</accession>
<dbReference type="Gene3D" id="3.40.50.620">
    <property type="entry name" value="HUPs"/>
    <property type="match status" value="1"/>
</dbReference>
<dbReference type="InterPro" id="IPR014729">
    <property type="entry name" value="Rossmann-like_a/b/a_fold"/>
</dbReference>
<sequence length="607" mass="67552">MCGVTGWVSYERDLMKERHILLDMTETMTARGPDAGGVWTRGPAGLGHRRLAVIDLDGGVQPMTAATPSGEVVITYSGEAYNFEELRGRLRERGHPFLTRSDTEVVLRAYLEWGEAVVDHLTGMYAFAIWDSRSRSLLLARDRMGIKPLYYARTRDGVVFGSEPKAILANPLISRKVGPDGLREIFAVVSTPGAAVWEDIRELPAGHLAVLTPDGLRERRYWEITAAGHTDDLATTVDTVRDMLTGIVRDQLVSDVPRCSLLSGGLDSSLVTALATALLDTPVSSFEVDFADQERNFRPDHMRGTPDSPYARIVADHVGTDHSSIVLDPADLLAEEVRVAAVRARDVPVGWGELDSSLYLLFRGVRARSTVALSGESADEVFGGYGWFHDPGMVATPMFPWLLVTGDHALGSMLRPDVEAKVDVTGFRADSYSDAMTRTPVLPGESAVERRMRQILHVCLTRWLRVMLDRKDRMSMATGLEVRVPFCDHRLVQYAYNIPWSMKTFDGMEKSVLRAAARDLLPDSVLQRRKSPYPSTQNVSYCAEIQRRAGEILADRHSPVGALVDARKLSHLLTMDVEKLPLVPRAALERVIDLEIWFRLYKPEVSW</sequence>
<dbReference type="InterPro" id="IPR051786">
    <property type="entry name" value="ASN_synthetase/amidase"/>
</dbReference>
<comment type="similarity">
    <text evidence="2">Belongs to the asparagine synthetase family.</text>
</comment>
<evidence type="ECO:0000256" key="1">
    <source>
        <dbReference type="ARBA" id="ARBA00005187"/>
    </source>
</evidence>
<evidence type="ECO:0000313" key="11">
    <source>
        <dbReference type="Proteomes" id="UP000597656"/>
    </source>
</evidence>
<dbReference type="NCBIfam" id="TIGR01536">
    <property type="entry name" value="asn_synth_AEB"/>
    <property type="match status" value="1"/>
</dbReference>
<comment type="catalytic activity">
    <reaction evidence="8">
        <text>L-aspartate + L-glutamine + ATP + H2O = L-asparagine + L-glutamate + AMP + diphosphate + H(+)</text>
        <dbReference type="Rhea" id="RHEA:12228"/>
        <dbReference type="ChEBI" id="CHEBI:15377"/>
        <dbReference type="ChEBI" id="CHEBI:15378"/>
        <dbReference type="ChEBI" id="CHEBI:29985"/>
        <dbReference type="ChEBI" id="CHEBI:29991"/>
        <dbReference type="ChEBI" id="CHEBI:30616"/>
        <dbReference type="ChEBI" id="CHEBI:33019"/>
        <dbReference type="ChEBI" id="CHEBI:58048"/>
        <dbReference type="ChEBI" id="CHEBI:58359"/>
        <dbReference type="ChEBI" id="CHEBI:456215"/>
        <dbReference type="EC" id="6.3.5.4"/>
    </reaction>
</comment>
<dbReference type="PIRSF" id="PIRSF001589">
    <property type="entry name" value="Asn_synthetase_glu-h"/>
    <property type="match status" value="1"/>
</dbReference>
<dbReference type="EMBL" id="BMNC01000001">
    <property type="protein sequence ID" value="GGM73404.1"/>
    <property type="molecule type" value="Genomic_DNA"/>
</dbReference>
<dbReference type="InterPro" id="IPR033738">
    <property type="entry name" value="AsnB_N"/>
</dbReference>
<evidence type="ECO:0000256" key="8">
    <source>
        <dbReference type="ARBA" id="ARBA00048741"/>
    </source>
</evidence>
<comment type="caution">
    <text evidence="10">The sequence shown here is derived from an EMBL/GenBank/DDBJ whole genome shotgun (WGS) entry which is preliminary data.</text>
</comment>
<evidence type="ECO:0000256" key="4">
    <source>
        <dbReference type="ARBA" id="ARBA00022741"/>
    </source>
</evidence>
<keyword evidence="6" id="KW-0061">Asparagine biosynthesis</keyword>
<dbReference type="InterPro" id="IPR006426">
    <property type="entry name" value="Asn_synth_AEB"/>
</dbReference>
<evidence type="ECO:0000256" key="7">
    <source>
        <dbReference type="ARBA" id="ARBA00022962"/>
    </source>
</evidence>
<dbReference type="RefSeq" id="WP_189153530.1">
    <property type="nucleotide sequence ID" value="NZ_BMNC01000001.1"/>
</dbReference>
<evidence type="ECO:0000259" key="9">
    <source>
        <dbReference type="PROSITE" id="PS51278"/>
    </source>
</evidence>
<proteinExistence type="inferred from homology"/>
<name>A0ABQ2HC61_9PSEU</name>
<keyword evidence="4" id="KW-0547">Nucleotide-binding</keyword>
<dbReference type="CDD" id="cd00712">
    <property type="entry name" value="AsnB"/>
    <property type="match status" value="1"/>
</dbReference>
<dbReference type="SUPFAM" id="SSF52402">
    <property type="entry name" value="Adenine nucleotide alpha hydrolases-like"/>
    <property type="match status" value="1"/>
</dbReference>
<dbReference type="EC" id="6.3.5.4" evidence="3"/>
<dbReference type="InterPro" id="IPR029055">
    <property type="entry name" value="Ntn_hydrolases_N"/>
</dbReference>
<evidence type="ECO:0000256" key="2">
    <source>
        <dbReference type="ARBA" id="ARBA00005752"/>
    </source>
</evidence>
<dbReference type="SUPFAM" id="SSF56235">
    <property type="entry name" value="N-terminal nucleophile aminohydrolases (Ntn hydrolases)"/>
    <property type="match status" value="1"/>
</dbReference>
<keyword evidence="5" id="KW-0067">ATP-binding</keyword>
<evidence type="ECO:0000256" key="3">
    <source>
        <dbReference type="ARBA" id="ARBA00012737"/>
    </source>
</evidence>
<keyword evidence="6" id="KW-0028">Amino-acid biosynthesis</keyword>
<reference evidence="11" key="1">
    <citation type="journal article" date="2019" name="Int. J. Syst. Evol. Microbiol.">
        <title>The Global Catalogue of Microorganisms (GCM) 10K type strain sequencing project: providing services to taxonomists for standard genome sequencing and annotation.</title>
        <authorList>
            <consortium name="The Broad Institute Genomics Platform"/>
            <consortium name="The Broad Institute Genome Sequencing Center for Infectious Disease"/>
            <person name="Wu L."/>
            <person name="Ma J."/>
        </authorList>
    </citation>
    <scope>NUCLEOTIDE SEQUENCE [LARGE SCALE GENOMIC DNA]</scope>
    <source>
        <strain evidence="11">CGMCC 4.7319</strain>
    </source>
</reference>
<keyword evidence="7" id="KW-0315">Glutamine amidotransferase</keyword>
<dbReference type="InterPro" id="IPR017932">
    <property type="entry name" value="GATase_2_dom"/>
</dbReference>
<dbReference type="Proteomes" id="UP000597656">
    <property type="component" value="Unassembled WGS sequence"/>
</dbReference>
<dbReference type="CDD" id="cd01991">
    <property type="entry name" value="Asn_synthase_B_C"/>
    <property type="match status" value="1"/>
</dbReference>
<feature type="domain" description="Glutamine amidotransferase type-2" evidence="9">
    <location>
        <begin position="2"/>
        <end position="214"/>
    </location>
</feature>
<dbReference type="PANTHER" id="PTHR43284:SF1">
    <property type="entry name" value="ASPARAGINE SYNTHETASE"/>
    <property type="match status" value="1"/>
</dbReference>
<organism evidence="10 11">
    <name type="scientific">Lentzea pudingi</name>
    <dbReference type="NCBI Taxonomy" id="1789439"/>
    <lineage>
        <taxon>Bacteria</taxon>
        <taxon>Bacillati</taxon>
        <taxon>Actinomycetota</taxon>
        <taxon>Actinomycetes</taxon>
        <taxon>Pseudonocardiales</taxon>
        <taxon>Pseudonocardiaceae</taxon>
        <taxon>Lentzea</taxon>
    </lineage>
</organism>
<comment type="pathway">
    <text evidence="1">Amino-acid biosynthesis; L-asparagine biosynthesis; L-asparagine from L-aspartate (L-Gln route): step 1/1.</text>
</comment>
<evidence type="ECO:0000256" key="5">
    <source>
        <dbReference type="ARBA" id="ARBA00022840"/>
    </source>
</evidence>
<dbReference type="Gene3D" id="3.60.20.10">
    <property type="entry name" value="Glutamine Phosphoribosylpyrophosphate, subunit 1, domain 1"/>
    <property type="match status" value="1"/>
</dbReference>
<dbReference type="Pfam" id="PF13537">
    <property type="entry name" value="GATase_7"/>
    <property type="match status" value="1"/>
</dbReference>
<dbReference type="PROSITE" id="PS51278">
    <property type="entry name" value="GATASE_TYPE_2"/>
    <property type="match status" value="1"/>
</dbReference>
<dbReference type="InterPro" id="IPR001962">
    <property type="entry name" value="Asn_synthase"/>
</dbReference>
<dbReference type="Pfam" id="PF00733">
    <property type="entry name" value="Asn_synthase"/>
    <property type="match status" value="1"/>
</dbReference>
<dbReference type="PANTHER" id="PTHR43284">
    <property type="entry name" value="ASPARAGINE SYNTHETASE (GLUTAMINE-HYDROLYZING)"/>
    <property type="match status" value="1"/>
</dbReference>
<keyword evidence="11" id="KW-1185">Reference proteome</keyword>
<protein>
    <recommendedName>
        <fullName evidence="3">asparagine synthase (glutamine-hydrolyzing)</fullName>
        <ecNumber evidence="3">6.3.5.4</ecNumber>
    </recommendedName>
</protein>
<evidence type="ECO:0000256" key="6">
    <source>
        <dbReference type="ARBA" id="ARBA00022888"/>
    </source>
</evidence>